<feature type="compositionally biased region" description="Basic residues" evidence="1">
    <location>
        <begin position="223"/>
        <end position="238"/>
    </location>
</feature>
<evidence type="ECO:0000313" key="3">
    <source>
        <dbReference type="RefSeq" id="XP_010790004.1"/>
    </source>
</evidence>
<feature type="compositionally biased region" description="Low complexity" evidence="1">
    <location>
        <begin position="158"/>
        <end position="173"/>
    </location>
</feature>
<evidence type="ECO:0000313" key="2">
    <source>
        <dbReference type="Proteomes" id="UP000504611"/>
    </source>
</evidence>
<feature type="compositionally biased region" description="Basic residues" evidence="1">
    <location>
        <begin position="174"/>
        <end position="183"/>
    </location>
</feature>
<gene>
    <name evidence="3" type="primary">LOC104963138</name>
</gene>
<dbReference type="RefSeq" id="XP_010790004.1">
    <property type="nucleotide sequence ID" value="XM_010791702.1"/>
</dbReference>
<proteinExistence type="predicted"/>
<feature type="region of interest" description="Disordered" evidence="1">
    <location>
        <begin position="214"/>
        <end position="250"/>
    </location>
</feature>
<keyword evidence="2" id="KW-1185">Reference proteome</keyword>
<feature type="compositionally biased region" description="Basic and acidic residues" evidence="1">
    <location>
        <begin position="28"/>
        <end position="37"/>
    </location>
</feature>
<feature type="compositionally biased region" description="Acidic residues" evidence="1">
    <location>
        <begin position="299"/>
        <end position="310"/>
    </location>
</feature>
<dbReference type="Proteomes" id="UP000504611">
    <property type="component" value="Unplaced"/>
</dbReference>
<feature type="region of interest" description="Disordered" evidence="1">
    <location>
        <begin position="83"/>
        <end position="127"/>
    </location>
</feature>
<feature type="region of interest" description="Disordered" evidence="1">
    <location>
        <begin position="1"/>
        <end position="53"/>
    </location>
</feature>
<feature type="compositionally biased region" description="Polar residues" evidence="1">
    <location>
        <begin position="1"/>
        <end position="11"/>
    </location>
</feature>
<feature type="region of interest" description="Disordered" evidence="1">
    <location>
        <begin position="275"/>
        <end position="316"/>
    </location>
</feature>
<accession>A0A6I9PGQ3</accession>
<feature type="compositionally biased region" description="Polar residues" evidence="1">
    <location>
        <begin position="275"/>
        <end position="286"/>
    </location>
</feature>
<evidence type="ECO:0000256" key="1">
    <source>
        <dbReference type="SAM" id="MobiDB-lite"/>
    </source>
</evidence>
<organism evidence="2 3">
    <name type="scientific">Notothenia coriiceps</name>
    <name type="common">black rockcod</name>
    <dbReference type="NCBI Taxonomy" id="8208"/>
    <lineage>
        <taxon>Eukaryota</taxon>
        <taxon>Metazoa</taxon>
        <taxon>Chordata</taxon>
        <taxon>Craniata</taxon>
        <taxon>Vertebrata</taxon>
        <taxon>Euteleostomi</taxon>
        <taxon>Actinopterygii</taxon>
        <taxon>Neopterygii</taxon>
        <taxon>Teleostei</taxon>
        <taxon>Neoteleostei</taxon>
        <taxon>Acanthomorphata</taxon>
        <taxon>Eupercaria</taxon>
        <taxon>Perciformes</taxon>
        <taxon>Notothenioidei</taxon>
        <taxon>Nototheniidae</taxon>
        <taxon>Notothenia</taxon>
    </lineage>
</organism>
<dbReference type="GeneID" id="104963138"/>
<name>A0A6I9PGQ3_9TELE</name>
<dbReference type="AlphaFoldDB" id="A0A6I9PGQ3"/>
<feature type="compositionally biased region" description="Polar residues" evidence="1">
    <location>
        <begin position="38"/>
        <end position="53"/>
    </location>
</feature>
<dbReference type="KEGG" id="ncc:104963138"/>
<feature type="compositionally biased region" description="Polar residues" evidence="1">
    <location>
        <begin position="83"/>
        <end position="99"/>
    </location>
</feature>
<dbReference type="OrthoDB" id="8962622at2759"/>
<sequence>MATEENQTQVGSVVLAQHASPPSSGSRPNRETRHDSQESWQYSDQSWNSKQRSSPSLLFYRKLSCDSEKGPILDKEYDCLDYSSNLQPSAGKEATNTVTPIPEKSSEGSPCRLDTSGEGVDAGRNRTGRTPCSCPLSSLHTGPNIYCCHSPRSSPNPSSSCSPVQSPQRCHSPSQHHRRHVRRSSLPVSMLAFNKMSPYLSTWCTPSSEPSSLASSPCNSPLPKHRQHHQNGHTHQHRLKDGYSSLERLNRKPRVDKYSLEKLFLRRASLEATRTTLRNNERSPSGVNRDCSGGSSSSSEEEEEEDEEEGHLDNSEFIRNRKERSTVLVRRFCKNNMKVTKSVCTGTRAIVRTLPSGRISEEVWDVVFTHRIWKPSKKDLWPILTRGMEEEFRVCREILRFVGVKLRQLLAPLRPVLRQPLPVVRRNVQSLHVTFYDILEVQQWSSSASGTSAQLAVYDVLWRALYYGLEFVFDW</sequence>
<feature type="region of interest" description="Disordered" evidence="1">
    <location>
        <begin position="158"/>
        <end position="185"/>
    </location>
</feature>
<reference evidence="3" key="1">
    <citation type="submission" date="2025-08" db="UniProtKB">
        <authorList>
            <consortium name="RefSeq"/>
        </authorList>
    </citation>
    <scope>IDENTIFICATION</scope>
    <source>
        <tissue evidence="3">Muscle</tissue>
    </source>
</reference>
<protein>
    <submittedName>
        <fullName evidence="3">Uncharacterized protein</fullName>
    </submittedName>
</protein>